<dbReference type="PANTHER" id="PTHR47691:SF3">
    <property type="entry name" value="HTH-TYPE TRANSCRIPTIONAL REGULATOR RV0890C-RELATED"/>
    <property type="match status" value="1"/>
</dbReference>
<dbReference type="EC" id="2.7.11.1" evidence="1"/>
<dbReference type="Gene3D" id="1.25.40.10">
    <property type="entry name" value="Tetratricopeptide repeat domain"/>
    <property type="match status" value="1"/>
</dbReference>
<organism evidence="1 2">
    <name type="scientific">Armatimonas rosea</name>
    <dbReference type="NCBI Taxonomy" id="685828"/>
    <lineage>
        <taxon>Bacteria</taxon>
        <taxon>Bacillati</taxon>
        <taxon>Armatimonadota</taxon>
        <taxon>Armatimonadia</taxon>
        <taxon>Armatimonadales</taxon>
        <taxon>Armatimonadaceae</taxon>
        <taxon>Armatimonas</taxon>
    </lineage>
</organism>
<dbReference type="SUPFAM" id="SSF52540">
    <property type="entry name" value="P-loop containing nucleoside triphosphate hydrolases"/>
    <property type="match status" value="1"/>
</dbReference>
<dbReference type="RefSeq" id="WP_184198619.1">
    <property type="nucleotide sequence ID" value="NZ_JACHGW010000003.1"/>
</dbReference>
<dbReference type="GO" id="GO:0003677">
    <property type="term" value="F:DNA binding"/>
    <property type="evidence" value="ECO:0007669"/>
    <property type="project" value="InterPro"/>
</dbReference>
<dbReference type="InterPro" id="IPR016032">
    <property type="entry name" value="Sig_transdc_resp-reg_C-effctor"/>
</dbReference>
<protein>
    <submittedName>
        <fullName evidence="1">Non-specific serine/threonine protein kinase</fullName>
        <ecNumber evidence="1">2.7.11.1</ecNumber>
    </submittedName>
</protein>
<reference evidence="1 2" key="1">
    <citation type="submission" date="2020-08" db="EMBL/GenBank/DDBJ databases">
        <title>Genomic Encyclopedia of Type Strains, Phase IV (KMG-IV): sequencing the most valuable type-strain genomes for metagenomic binning, comparative biology and taxonomic classification.</title>
        <authorList>
            <person name="Goeker M."/>
        </authorList>
    </citation>
    <scope>NUCLEOTIDE SEQUENCE [LARGE SCALE GENOMIC DNA]</scope>
    <source>
        <strain evidence="1 2">DSM 23562</strain>
    </source>
</reference>
<accession>A0A7W9SRL3</accession>
<dbReference type="SUPFAM" id="SSF48452">
    <property type="entry name" value="TPR-like"/>
    <property type="match status" value="1"/>
</dbReference>
<evidence type="ECO:0000313" key="2">
    <source>
        <dbReference type="Proteomes" id="UP000520814"/>
    </source>
</evidence>
<dbReference type="InterPro" id="IPR027417">
    <property type="entry name" value="P-loop_NTPase"/>
</dbReference>
<gene>
    <name evidence="1" type="ORF">HNQ39_003327</name>
</gene>
<keyword evidence="2" id="KW-1185">Reference proteome</keyword>
<evidence type="ECO:0000313" key="1">
    <source>
        <dbReference type="EMBL" id="MBB6051517.1"/>
    </source>
</evidence>
<dbReference type="Gene3D" id="3.40.50.300">
    <property type="entry name" value="P-loop containing nucleotide triphosphate hydrolases"/>
    <property type="match status" value="1"/>
</dbReference>
<dbReference type="EMBL" id="JACHGW010000003">
    <property type="protein sequence ID" value="MBB6051517.1"/>
    <property type="molecule type" value="Genomic_DNA"/>
</dbReference>
<keyword evidence="1" id="KW-0418">Kinase</keyword>
<dbReference type="GO" id="GO:0006355">
    <property type="term" value="P:regulation of DNA-templated transcription"/>
    <property type="evidence" value="ECO:0007669"/>
    <property type="project" value="InterPro"/>
</dbReference>
<comment type="caution">
    <text evidence="1">The sequence shown here is derived from an EMBL/GenBank/DDBJ whole genome shotgun (WGS) entry which is preliminary data.</text>
</comment>
<dbReference type="PANTHER" id="PTHR47691">
    <property type="entry name" value="REGULATOR-RELATED"/>
    <property type="match status" value="1"/>
</dbReference>
<keyword evidence="1" id="KW-0808">Transferase</keyword>
<proteinExistence type="predicted"/>
<dbReference type="PRINTS" id="PR00364">
    <property type="entry name" value="DISEASERSIST"/>
</dbReference>
<dbReference type="InterPro" id="IPR011990">
    <property type="entry name" value="TPR-like_helical_dom_sf"/>
</dbReference>
<name>A0A7W9SRL3_ARMRO</name>
<dbReference type="GO" id="GO:0004674">
    <property type="term" value="F:protein serine/threonine kinase activity"/>
    <property type="evidence" value="ECO:0007669"/>
    <property type="project" value="UniProtKB-KW"/>
</dbReference>
<keyword evidence="1" id="KW-0723">Serine/threonine-protein kinase</keyword>
<dbReference type="Proteomes" id="UP000520814">
    <property type="component" value="Unassembled WGS sequence"/>
</dbReference>
<dbReference type="SUPFAM" id="SSF46894">
    <property type="entry name" value="C-terminal effector domain of the bipartite response regulators"/>
    <property type="match status" value="1"/>
</dbReference>
<dbReference type="Gene3D" id="1.10.10.10">
    <property type="entry name" value="Winged helix-like DNA-binding domain superfamily/Winged helix DNA-binding domain"/>
    <property type="match status" value="1"/>
</dbReference>
<dbReference type="InterPro" id="IPR036388">
    <property type="entry name" value="WH-like_DNA-bd_sf"/>
</dbReference>
<sequence>MYQIELKDGVRVRYEAVTVEKFRTQKAVRLLAYLAFHPGMHSRDRLLELFWPELELDSARNGLSAALGHLRVPLEDDLGQRRGSLIRATRDYVGLLPGSFTTDFDTIQDPERFLPGYYDDWVLEVREKLQAQLRRVTRPEPRAAVPTPEDLPADITPYLGREALREEVRTVLAQTRLLTLVGPGGIGKTRLALETLRSQVATGARVAWVELSSLTDPSGIPARIAGALGLKSVEALMPALRQGPVLLGLDNCEHLILGVARETESLLKACPQLTVLATSREPLTLVGESVLRLPSLTEDEAIALFCDRAQRAQRGWQLTPEQRPLLTQLWRALDGLPLALELAAAKLRTLPLPELVARLEARLAVLTSGSRSAEPRQQTLRAAIAWSYELLTPEERLLAVRLAVFQGGWSLALAEAVCGGEGILEESLAALLDSLVDKSLVHLDSVHETTRYRFLETVHEFLRGQLAALPTPEQNRLHHAHFETLFALAAAYPGRDVEPQRLWARHLDQEGDNTRQALAFCYDHAQEQALVFCNNLRMYWHLRGFFQEARQQYELALALPGAQAPTEDRVTALRELSNSYQGLGDWAAAEAVLDRLAELNLALGQPLDSQTCRAMLAFNQGDLDRSRRLFEEVLAYARTKGTPAEREHATTNMMQLLMALGEYPAVHALLDDYRAHFNDPLVVTHNQALLDLLEGKILAARTGFHAVFPIHKDLESHRDIAYLIVQFGMLAYREGEPELAAQFFGASEAWCEHYGFIIEQPEFGFRENDLAELRRLLGDDAFAAPFAQGRALKPEHTLALMESRLSHRGTKP</sequence>
<dbReference type="AlphaFoldDB" id="A0A7W9SRL3"/>
<dbReference type="GO" id="GO:0043531">
    <property type="term" value="F:ADP binding"/>
    <property type="evidence" value="ECO:0007669"/>
    <property type="project" value="InterPro"/>
</dbReference>